<reference evidence="2" key="1">
    <citation type="submission" date="2018-06" db="EMBL/GenBank/DDBJ databases">
        <authorList>
            <person name="Zhirakovskaya E."/>
        </authorList>
    </citation>
    <scope>NUCLEOTIDE SEQUENCE</scope>
</reference>
<feature type="domain" description="Lcl C-terminal" evidence="1">
    <location>
        <begin position="29"/>
        <end position="185"/>
    </location>
</feature>
<dbReference type="InterPro" id="IPR036439">
    <property type="entry name" value="Dockerin_dom_sf"/>
</dbReference>
<accession>A0A3B0X5M3</accession>
<dbReference type="EMBL" id="UOFE01000024">
    <property type="protein sequence ID" value="VAW52036.1"/>
    <property type="molecule type" value="Genomic_DNA"/>
</dbReference>
<evidence type="ECO:0000259" key="1">
    <source>
        <dbReference type="Pfam" id="PF07603"/>
    </source>
</evidence>
<dbReference type="SUPFAM" id="SSF63446">
    <property type="entry name" value="Type I dockerin domain"/>
    <property type="match status" value="1"/>
</dbReference>
<gene>
    <name evidence="2" type="ORF">MNBD_GAMMA05-593</name>
</gene>
<dbReference type="Gene3D" id="1.10.1330.10">
    <property type="entry name" value="Dockerin domain"/>
    <property type="match status" value="1"/>
</dbReference>
<dbReference type="Pfam" id="PF07603">
    <property type="entry name" value="Lcl_C"/>
    <property type="match status" value="1"/>
</dbReference>
<name>A0A3B0X5M3_9ZZZZ</name>
<sequence length="262" mass="29238">MKFIIFLFHFLIVYTVEAELLTRAGGALIYDTERNLTWFSDANYAKTINYNPEMSFPGLMTKTTAAAWVDGLEYAGFDDWRLPYTIQPDLSCSTQGENGVSTSYNCSGSELGHMFYTLLGGVQFTPISVQHNTNYELFSNINEIYGYYWATPEVLATNRSWAFRFDMGYQNLEKKIGSSTVWPVRSGDPLLDQPPDGDANFDGVINAADIHIAMQIIFGLREPTAKEFMHLDIAPSQSGISQPDGSIDSGDLFLILRLGIGL</sequence>
<organism evidence="2">
    <name type="scientific">hydrothermal vent metagenome</name>
    <dbReference type="NCBI Taxonomy" id="652676"/>
    <lineage>
        <taxon>unclassified sequences</taxon>
        <taxon>metagenomes</taxon>
        <taxon>ecological metagenomes</taxon>
    </lineage>
</organism>
<protein>
    <recommendedName>
        <fullName evidence="1">Lcl C-terminal domain-containing protein</fullName>
    </recommendedName>
</protein>
<dbReference type="InterPro" id="IPR011460">
    <property type="entry name" value="Lcl_C"/>
</dbReference>
<dbReference type="GO" id="GO:0000272">
    <property type="term" value="P:polysaccharide catabolic process"/>
    <property type="evidence" value="ECO:0007669"/>
    <property type="project" value="InterPro"/>
</dbReference>
<evidence type="ECO:0000313" key="2">
    <source>
        <dbReference type="EMBL" id="VAW52036.1"/>
    </source>
</evidence>
<dbReference type="AlphaFoldDB" id="A0A3B0X5M3"/>
<proteinExistence type="predicted"/>